<feature type="domain" description="LysM" evidence="2">
    <location>
        <begin position="381"/>
        <end position="430"/>
    </location>
</feature>
<dbReference type="PROSITE" id="PS51782">
    <property type="entry name" value="LYSM"/>
    <property type="match status" value="1"/>
</dbReference>
<dbReference type="CDD" id="cd00118">
    <property type="entry name" value="LysM"/>
    <property type="match status" value="1"/>
</dbReference>
<feature type="region of interest" description="Disordered" evidence="1">
    <location>
        <begin position="215"/>
        <end position="234"/>
    </location>
</feature>
<evidence type="ECO:0000313" key="4">
    <source>
        <dbReference type="Proteomes" id="UP000238563"/>
    </source>
</evidence>
<sequence length="439" mass="44344">MVKNKFALLGFGVVVAVGLAAAYLGFVPGKPTSNTPAVTASGNAPENASAPTAQTPAAKPAEQPQTAAPAAPAASSASTVAPAAQPAAGTATPQVEAAEGKPGAPAFDVLRVDPKGTIVLAGKAANNAKVDLLARGDILGTTKASPNGDFVIVLDDPLKPGDYQLVLRSTAPDGSAMTSLETAIVSIPETKSGQVLALVEQSGQPSRLITVPEAPAGQAASNQPAAAAAPTGAKPVKQPAAKARIVVEAVEIEGSKLFIAGIADAGYMVKVYANDNLIGSTKTGADGHFLVQTTRDLPVGDYIIRADMVEKDGVTVIARAAVPFKREAGQRVSAVAPSATPAPAAGTPDAAPQASAGTAPAAGSETAPGADTAKPLRNVDGSVIIRRGDNLWTISRRTYGAGVRYTTIYLANKEQIQNPNRIFPGQVFALPDKDKPAPQ</sequence>
<feature type="compositionally biased region" description="Polar residues" evidence="1">
    <location>
        <begin position="37"/>
        <end position="46"/>
    </location>
</feature>
<dbReference type="OrthoDB" id="370541at2"/>
<dbReference type="AlphaFoldDB" id="A0A2S9JDT0"/>
<accession>A0A2S9JDT0</accession>
<organism evidence="3 4">
    <name type="scientific">Phyllobacterium myrsinacearum</name>
    <dbReference type="NCBI Taxonomy" id="28101"/>
    <lineage>
        <taxon>Bacteria</taxon>
        <taxon>Pseudomonadati</taxon>
        <taxon>Pseudomonadota</taxon>
        <taxon>Alphaproteobacteria</taxon>
        <taxon>Hyphomicrobiales</taxon>
        <taxon>Phyllobacteriaceae</taxon>
        <taxon>Phyllobacterium</taxon>
    </lineage>
</organism>
<reference evidence="3 4" key="1">
    <citation type="submission" date="2018-02" db="EMBL/GenBank/DDBJ databases">
        <title>The draft genome of Phyllobacterium myrsinacearum DSM5892.</title>
        <authorList>
            <person name="Li L."/>
            <person name="Liu L."/>
            <person name="Zhang X."/>
            <person name="Wang T."/>
        </authorList>
    </citation>
    <scope>NUCLEOTIDE SEQUENCE [LARGE SCALE GENOMIC DNA]</scope>
    <source>
        <strain evidence="3 4">DSM 5892</strain>
    </source>
</reference>
<dbReference type="InterPro" id="IPR018392">
    <property type="entry name" value="LysM"/>
</dbReference>
<dbReference type="InterPro" id="IPR036779">
    <property type="entry name" value="LysM_dom_sf"/>
</dbReference>
<name>A0A2S9JDT0_9HYPH</name>
<protein>
    <submittedName>
        <fullName evidence="3">Peptidase M23</fullName>
    </submittedName>
</protein>
<evidence type="ECO:0000256" key="1">
    <source>
        <dbReference type="SAM" id="MobiDB-lite"/>
    </source>
</evidence>
<dbReference type="Pfam" id="PF01476">
    <property type="entry name" value="LysM"/>
    <property type="match status" value="1"/>
</dbReference>
<evidence type="ECO:0000259" key="2">
    <source>
        <dbReference type="PROSITE" id="PS51782"/>
    </source>
</evidence>
<comment type="caution">
    <text evidence="3">The sequence shown here is derived from an EMBL/GenBank/DDBJ whole genome shotgun (WGS) entry which is preliminary data.</text>
</comment>
<evidence type="ECO:0000313" key="3">
    <source>
        <dbReference type="EMBL" id="PRD51038.1"/>
    </source>
</evidence>
<dbReference type="EMBL" id="PVBT01000006">
    <property type="protein sequence ID" value="PRD51038.1"/>
    <property type="molecule type" value="Genomic_DNA"/>
</dbReference>
<dbReference type="RefSeq" id="WP_105735835.1">
    <property type="nucleotide sequence ID" value="NZ_PVBT01000006.1"/>
</dbReference>
<dbReference type="InterPro" id="IPR052196">
    <property type="entry name" value="Bact_Kbp"/>
</dbReference>
<feature type="compositionally biased region" description="Low complexity" evidence="1">
    <location>
        <begin position="48"/>
        <end position="94"/>
    </location>
</feature>
<dbReference type="Proteomes" id="UP000238563">
    <property type="component" value="Unassembled WGS sequence"/>
</dbReference>
<proteinExistence type="predicted"/>
<dbReference type="PANTHER" id="PTHR34700:SF4">
    <property type="entry name" value="PHAGE-LIKE ELEMENT PBSX PROTEIN XKDP"/>
    <property type="match status" value="1"/>
</dbReference>
<dbReference type="SMART" id="SM00257">
    <property type="entry name" value="LysM"/>
    <property type="match status" value="1"/>
</dbReference>
<keyword evidence="4" id="KW-1185">Reference proteome</keyword>
<dbReference type="PANTHER" id="PTHR34700">
    <property type="entry name" value="POTASSIUM BINDING PROTEIN KBP"/>
    <property type="match status" value="1"/>
</dbReference>
<feature type="compositionally biased region" description="Low complexity" evidence="1">
    <location>
        <begin position="335"/>
        <end position="370"/>
    </location>
</feature>
<feature type="region of interest" description="Disordered" evidence="1">
    <location>
        <begin position="335"/>
        <end position="375"/>
    </location>
</feature>
<feature type="region of interest" description="Disordered" evidence="1">
    <location>
        <begin position="37"/>
        <end position="100"/>
    </location>
</feature>
<gene>
    <name evidence="3" type="ORF">C5750_19545</name>
</gene>
<dbReference type="Gene3D" id="3.10.350.10">
    <property type="entry name" value="LysM domain"/>
    <property type="match status" value="1"/>
</dbReference>